<reference evidence="6" key="1">
    <citation type="journal article" date="2015" name="Proc. Natl. Acad. Sci. U.S.A.">
        <title>Networks of energetic and metabolic interactions define dynamics in microbial communities.</title>
        <authorList>
            <person name="Embree M."/>
            <person name="Liu J.K."/>
            <person name="Al-Bassam M.M."/>
            <person name="Zengler K."/>
        </authorList>
    </citation>
    <scope>NUCLEOTIDE SEQUENCE</scope>
</reference>
<evidence type="ECO:0000256" key="2">
    <source>
        <dbReference type="ARBA" id="ARBA00022771"/>
    </source>
</evidence>
<sequence>MDPKDVEFFRDLLSNMLQDILKKGEETIEDMTDTVEVYADPADRATAESDRAFTLRLRDRERKLIKKIKEALERIDDGTYGECVECGEDISVARLKARPVTTLCIKCKSKQEDEENLRGE</sequence>
<keyword evidence="2" id="KW-0863">Zinc-finger</keyword>
<dbReference type="Pfam" id="PF21157">
    <property type="entry name" value="DksA_N"/>
    <property type="match status" value="1"/>
</dbReference>
<dbReference type="SUPFAM" id="SSF109635">
    <property type="entry name" value="DnaK suppressor protein DksA, alpha-hairpin domain"/>
    <property type="match status" value="1"/>
</dbReference>
<name>A0A0W8G5J1_9ZZZZ</name>
<dbReference type="EMBL" id="LNQE01000221">
    <property type="protein sequence ID" value="KUG28407.1"/>
    <property type="molecule type" value="Genomic_DNA"/>
</dbReference>
<evidence type="ECO:0000259" key="4">
    <source>
        <dbReference type="Pfam" id="PF01258"/>
    </source>
</evidence>
<feature type="domain" description="Zinc finger DksA/TraR C4-type" evidence="4">
    <location>
        <begin position="78"/>
        <end position="112"/>
    </location>
</feature>
<dbReference type="InterPro" id="IPR037187">
    <property type="entry name" value="DnaK_N"/>
</dbReference>
<gene>
    <name evidence="6" type="ORF">ASZ90_001705</name>
</gene>
<dbReference type="AlphaFoldDB" id="A0A0W8G5J1"/>
<dbReference type="SUPFAM" id="SSF57716">
    <property type="entry name" value="Glucocorticoid receptor-like (DNA-binding domain)"/>
    <property type="match status" value="1"/>
</dbReference>
<dbReference type="GO" id="GO:0008270">
    <property type="term" value="F:zinc ion binding"/>
    <property type="evidence" value="ECO:0007669"/>
    <property type="project" value="UniProtKB-KW"/>
</dbReference>
<dbReference type="InterPro" id="IPR000962">
    <property type="entry name" value="Znf_DskA_TraR"/>
</dbReference>
<evidence type="ECO:0000313" key="6">
    <source>
        <dbReference type="EMBL" id="KUG28407.1"/>
    </source>
</evidence>
<dbReference type="Gene3D" id="1.20.120.910">
    <property type="entry name" value="DksA, coiled-coil domain"/>
    <property type="match status" value="1"/>
</dbReference>
<comment type="caution">
    <text evidence="6">The sequence shown here is derived from an EMBL/GenBank/DDBJ whole genome shotgun (WGS) entry which is preliminary data.</text>
</comment>
<accession>A0A0W8G5J1</accession>
<evidence type="ECO:0000256" key="3">
    <source>
        <dbReference type="ARBA" id="ARBA00022833"/>
    </source>
</evidence>
<organism evidence="6">
    <name type="scientific">hydrocarbon metagenome</name>
    <dbReference type="NCBI Taxonomy" id="938273"/>
    <lineage>
        <taxon>unclassified sequences</taxon>
        <taxon>metagenomes</taxon>
        <taxon>ecological metagenomes</taxon>
    </lineage>
</organism>
<dbReference type="InterPro" id="IPR048489">
    <property type="entry name" value="DksA_N"/>
</dbReference>
<proteinExistence type="inferred from homology"/>
<keyword evidence="3" id="KW-0862">Zinc</keyword>
<protein>
    <submittedName>
        <fullName evidence="6">C4-type zinc finger protein, dksa/trar family</fullName>
    </submittedName>
</protein>
<keyword evidence="1" id="KW-0479">Metal-binding</keyword>
<evidence type="ECO:0000256" key="1">
    <source>
        <dbReference type="ARBA" id="ARBA00022723"/>
    </source>
</evidence>
<dbReference type="InterPro" id="IPR012784">
    <property type="entry name" value="DksA_RNA_pol-bd"/>
</dbReference>
<feature type="domain" description="DnaK suppressor protein DksA N-terminal" evidence="5">
    <location>
        <begin position="6"/>
        <end position="75"/>
    </location>
</feature>
<evidence type="ECO:0000259" key="5">
    <source>
        <dbReference type="Pfam" id="PF21157"/>
    </source>
</evidence>
<dbReference type="PANTHER" id="PTHR33823">
    <property type="entry name" value="RNA POLYMERASE-BINDING TRANSCRIPTION FACTOR DKSA-RELATED"/>
    <property type="match status" value="1"/>
</dbReference>
<dbReference type="PANTHER" id="PTHR33823:SF2">
    <property type="entry name" value="RNA POLYMERASE-BINDING TRANSCRIPTION FACTOR DKSA"/>
    <property type="match status" value="1"/>
</dbReference>
<dbReference type="HAMAP" id="MF_00926">
    <property type="entry name" value="DksA"/>
    <property type="match status" value="1"/>
</dbReference>
<dbReference type="PROSITE" id="PS51128">
    <property type="entry name" value="ZF_DKSA_2"/>
    <property type="match status" value="1"/>
</dbReference>
<dbReference type="NCBIfam" id="TIGR02420">
    <property type="entry name" value="dksA"/>
    <property type="match status" value="1"/>
</dbReference>
<dbReference type="Pfam" id="PF01258">
    <property type="entry name" value="zf-dskA_traR"/>
    <property type="match status" value="1"/>
</dbReference>